<dbReference type="InterPro" id="IPR023160">
    <property type="entry name" value="RNase_HII_hlx-loop-hlx_cap_dom"/>
</dbReference>
<comment type="cofactor">
    <cofactor evidence="2">
        <name>Mg(2+)</name>
        <dbReference type="ChEBI" id="CHEBI:18420"/>
    </cofactor>
</comment>
<evidence type="ECO:0000256" key="5">
    <source>
        <dbReference type="ARBA" id="ARBA00022723"/>
    </source>
</evidence>
<dbReference type="InterPro" id="IPR024567">
    <property type="entry name" value="RNase_HII/HIII_dom"/>
</dbReference>
<name>A0A5C3QPY3_9AGAR</name>
<comment type="catalytic activity">
    <reaction evidence="1 8 9">
        <text>Endonucleolytic cleavage to 5'-phosphomonoester.</text>
        <dbReference type="EC" id="3.1.26.4"/>
    </reaction>
</comment>
<evidence type="ECO:0000256" key="2">
    <source>
        <dbReference type="ARBA" id="ARBA00001946"/>
    </source>
</evidence>
<dbReference type="InterPro" id="IPR001352">
    <property type="entry name" value="RNase_HII/HIII"/>
</dbReference>
<keyword evidence="5 8" id="KW-0479">Metal-binding</keyword>
<comment type="cofactor">
    <cofactor evidence="8">
        <name>Mn(2+)</name>
        <dbReference type="ChEBI" id="CHEBI:29035"/>
    </cofactor>
    <cofactor evidence="8">
        <name>Mg(2+)</name>
        <dbReference type="ChEBI" id="CHEBI:18420"/>
    </cofactor>
    <text evidence="8">Manganese or magnesium. Binds 1 divalent metal ion per monomer in the absence of substrate. May bind a second metal ion after substrate binding.</text>
</comment>
<accession>A0A5C3QPY3</accession>
<evidence type="ECO:0000256" key="9">
    <source>
        <dbReference type="RuleBase" id="RU003515"/>
    </source>
</evidence>
<dbReference type="InterPro" id="IPR036397">
    <property type="entry name" value="RNaseH_sf"/>
</dbReference>
<organism evidence="12 13">
    <name type="scientific">Pterulicium gracile</name>
    <dbReference type="NCBI Taxonomy" id="1884261"/>
    <lineage>
        <taxon>Eukaryota</taxon>
        <taxon>Fungi</taxon>
        <taxon>Dikarya</taxon>
        <taxon>Basidiomycota</taxon>
        <taxon>Agaricomycotina</taxon>
        <taxon>Agaricomycetes</taxon>
        <taxon>Agaricomycetidae</taxon>
        <taxon>Agaricales</taxon>
        <taxon>Pleurotineae</taxon>
        <taxon>Pterulaceae</taxon>
        <taxon>Pterulicium</taxon>
    </lineage>
</organism>
<dbReference type="PROSITE" id="PS51975">
    <property type="entry name" value="RNASE_H_2"/>
    <property type="match status" value="1"/>
</dbReference>
<dbReference type="OrthoDB" id="7462577at2759"/>
<evidence type="ECO:0000256" key="7">
    <source>
        <dbReference type="ARBA" id="ARBA00022801"/>
    </source>
</evidence>
<dbReference type="GO" id="GO:0046872">
    <property type="term" value="F:metal ion binding"/>
    <property type="evidence" value="ECO:0007669"/>
    <property type="project" value="UniProtKB-KW"/>
</dbReference>
<feature type="binding site" evidence="8">
    <location>
        <position position="139"/>
    </location>
    <ligand>
        <name>a divalent metal cation</name>
        <dbReference type="ChEBI" id="CHEBI:60240"/>
    </ligand>
</feature>
<evidence type="ECO:0000256" key="4">
    <source>
        <dbReference type="ARBA" id="ARBA00022722"/>
    </source>
</evidence>
<evidence type="ECO:0000313" key="12">
    <source>
        <dbReference type="EMBL" id="TFL04043.1"/>
    </source>
</evidence>
<evidence type="ECO:0000256" key="10">
    <source>
        <dbReference type="SAM" id="MobiDB-lite"/>
    </source>
</evidence>
<keyword evidence="13" id="KW-1185">Reference proteome</keyword>
<dbReference type="CDD" id="cd07181">
    <property type="entry name" value="RNase_HII_eukaryota_like"/>
    <property type="match status" value="1"/>
</dbReference>
<evidence type="ECO:0000256" key="8">
    <source>
        <dbReference type="PROSITE-ProRule" id="PRU01319"/>
    </source>
</evidence>
<protein>
    <recommendedName>
        <fullName evidence="9">Ribonuclease</fullName>
        <ecNumber evidence="9">3.1.26.4</ecNumber>
    </recommendedName>
</protein>
<gene>
    <name evidence="12" type="ORF">BDV98DRAFT_563455</name>
</gene>
<evidence type="ECO:0000313" key="13">
    <source>
        <dbReference type="Proteomes" id="UP000305067"/>
    </source>
</evidence>
<dbReference type="InterPro" id="IPR012337">
    <property type="entry name" value="RNaseH-like_sf"/>
</dbReference>
<dbReference type="Gene3D" id="3.30.420.10">
    <property type="entry name" value="Ribonuclease H-like superfamily/Ribonuclease H"/>
    <property type="match status" value="1"/>
</dbReference>
<dbReference type="GO" id="GO:0006298">
    <property type="term" value="P:mismatch repair"/>
    <property type="evidence" value="ECO:0007669"/>
    <property type="project" value="TreeGrafter"/>
</dbReference>
<comment type="function">
    <text evidence="9">Endonuclease that specifically degrades the RNA of RNA-DNA hybrids.</text>
</comment>
<feature type="domain" description="RNase H type-2" evidence="11">
    <location>
        <begin position="25"/>
        <end position="280"/>
    </location>
</feature>
<dbReference type="AlphaFoldDB" id="A0A5C3QPY3"/>
<dbReference type="GO" id="GO:0004523">
    <property type="term" value="F:RNA-DNA hybrid ribonuclease activity"/>
    <property type="evidence" value="ECO:0007669"/>
    <property type="project" value="UniProtKB-UniRule"/>
</dbReference>
<dbReference type="PANTHER" id="PTHR10954">
    <property type="entry name" value="RIBONUCLEASE H2 SUBUNIT A"/>
    <property type="match status" value="1"/>
</dbReference>
<evidence type="ECO:0000259" key="11">
    <source>
        <dbReference type="PROSITE" id="PS51975"/>
    </source>
</evidence>
<feature type="region of interest" description="Disordered" evidence="10">
    <location>
        <begin position="199"/>
        <end position="236"/>
    </location>
</feature>
<feature type="binding site" evidence="8">
    <location>
        <position position="32"/>
    </location>
    <ligand>
        <name>a divalent metal cation</name>
        <dbReference type="ChEBI" id="CHEBI:60240"/>
    </ligand>
</feature>
<reference evidence="12 13" key="1">
    <citation type="journal article" date="2019" name="Nat. Ecol. Evol.">
        <title>Megaphylogeny resolves global patterns of mushroom evolution.</title>
        <authorList>
            <person name="Varga T."/>
            <person name="Krizsan K."/>
            <person name="Foldi C."/>
            <person name="Dima B."/>
            <person name="Sanchez-Garcia M."/>
            <person name="Sanchez-Ramirez S."/>
            <person name="Szollosi G.J."/>
            <person name="Szarkandi J.G."/>
            <person name="Papp V."/>
            <person name="Albert L."/>
            <person name="Andreopoulos W."/>
            <person name="Angelini C."/>
            <person name="Antonin V."/>
            <person name="Barry K.W."/>
            <person name="Bougher N.L."/>
            <person name="Buchanan P."/>
            <person name="Buyck B."/>
            <person name="Bense V."/>
            <person name="Catcheside P."/>
            <person name="Chovatia M."/>
            <person name="Cooper J."/>
            <person name="Damon W."/>
            <person name="Desjardin D."/>
            <person name="Finy P."/>
            <person name="Geml J."/>
            <person name="Haridas S."/>
            <person name="Hughes K."/>
            <person name="Justo A."/>
            <person name="Karasinski D."/>
            <person name="Kautmanova I."/>
            <person name="Kiss B."/>
            <person name="Kocsube S."/>
            <person name="Kotiranta H."/>
            <person name="LaButti K.M."/>
            <person name="Lechner B.E."/>
            <person name="Liimatainen K."/>
            <person name="Lipzen A."/>
            <person name="Lukacs Z."/>
            <person name="Mihaltcheva S."/>
            <person name="Morgado L.N."/>
            <person name="Niskanen T."/>
            <person name="Noordeloos M.E."/>
            <person name="Ohm R.A."/>
            <person name="Ortiz-Santana B."/>
            <person name="Ovrebo C."/>
            <person name="Racz N."/>
            <person name="Riley R."/>
            <person name="Savchenko A."/>
            <person name="Shiryaev A."/>
            <person name="Soop K."/>
            <person name="Spirin V."/>
            <person name="Szebenyi C."/>
            <person name="Tomsovsky M."/>
            <person name="Tulloss R.E."/>
            <person name="Uehling J."/>
            <person name="Grigoriev I.V."/>
            <person name="Vagvolgyi C."/>
            <person name="Papp T."/>
            <person name="Martin F.M."/>
            <person name="Miettinen O."/>
            <person name="Hibbett D.S."/>
            <person name="Nagy L.G."/>
        </authorList>
    </citation>
    <scope>NUCLEOTIDE SEQUENCE [LARGE SCALE GENOMIC DNA]</scope>
    <source>
        <strain evidence="12 13">CBS 309.79</strain>
    </source>
</reference>
<dbReference type="STRING" id="1884261.A0A5C3QPY3"/>
<evidence type="ECO:0000256" key="1">
    <source>
        <dbReference type="ARBA" id="ARBA00000077"/>
    </source>
</evidence>
<dbReference type="InterPro" id="IPR004649">
    <property type="entry name" value="RNase_H2_suA"/>
</dbReference>
<feature type="binding site" evidence="8">
    <location>
        <position position="31"/>
    </location>
    <ligand>
        <name>a divalent metal cation</name>
        <dbReference type="ChEBI" id="CHEBI:60240"/>
    </ligand>
</feature>
<dbReference type="NCBIfam" id="TIGR00729">
    <property type="entry name" value="ribonuclease HII"/>
    <property type="match status" value="1"/>
</dbReference>
<dbReference type="FunFam" id="3.30.420.10:FF:000016">
    <property type="entry name" value="Ribonuclease"/>
    <property type="match status" value="1"/>
</dbReference>
<dbReference type="GO" id="GO:0043137">
    <property type="term" value="P:DNA replication, removal of RNA primer"/>
    <property type="evidence" value="ECO:0007669"/>
    <property type="project" value="TreeGrafter"/>
</dbReference>
<keyword evidence="4 8" id="KW-0540">Nuclease</keyword>
<dbReference type="EC" id="3.1.26.4" evidence="9"/>
<sequence>MSPSSSSSSSSSYTHHSPLPTADGPYILGVDEAGRGPVLGPLVYGVAYCPLSYKDDLDNLGFADSKTLTPEVRNELINTLNSDPTNLAWSVRVISPQDISSGMLRKNPTNLNQQSQQATITLIREVLDKGIQLAEVYVDALGTIDKYQQYLSSTFPTIPSITVATKADSKYKIVGAASIAAKVTRDRCLDDWAFEELPEPVASTEEEATGEEEEKEEKEEEEEGESGPRYRWNTEYGSGYPSDPNTKAWLKASLEPTFGFPSIARFSWTTVKVIMEKDGHAVQWFDEGQASLIRAFDSAKGRERDRSHVANDLCLRSVGDL</sequence>
<dbReference type="Pfam" id="PF01351">
    <property type="entry name" value="RNase_HII"/>
    <property type="match status" value="1"/>
</dbReference>
<keyword evidence="6 8" id="KW-0255">Endonuclease</keyword>
<dbReference type="EMBL" id="ML178819">
    <property type="protein sequence ID" value="TFL04043.1"/>
    <property type="molecule type" value="Genomic_DNA"/>
</dbReference>
<dbReference type="GO" id="GO:0003723">
    <property type="term" value="F:RNA binding"/>
    <property type="evidence" value="ECO:0007669"/>
    <property type="project" value="UniProtKB-UniRule"/>
</dbReference>
<comment type="similarity">
    <text evidence="3">Belongs to the RNase HII family. Eukaryotic subfamily.</text>
</comment>
<proteinExistence type="inferred from homology"/>
<dbReference type="SUPFAM" id="SSF53098">
    <property type="entry name" value="Ribonuclease H-like"/>
    <property type="match status" value="1"/>
</dbReference>
<evidence type="ECO:0000256" key="6">
    <source>
        <dbReference type="ARBA" id="ARBA00022759"/>
    </source>
</evidence>
<dbReference type="Proteomes" id="UP000305067">
    <property type="component" value="Unassembled WGS sequence"/>
</dbReference>
<dbReference type="Gene3D" id="1.10.10.460">
    <property type="entry name" value="Ribonuclease hii. Domain 2"/>
    <property type="match status" value="1"/>
</dbReference>
<dbReference type="FunFam" id="1.10.10.460:FF:000001">
    <property type="entry name" value="Ribonuclease"/>
    <property type="match status" value="1"/>
</dbReference>
<keyword evidence="7 8" id="KW-0378">Hydrolase</keyword>
<dbReference type="GO" id="GO:0032299">
    <property type="term" value="C:ribonuclease H2 complex"/>
    <property type="evidence" value="ECO:0007669"/>
    <property type="project" value="TreeGrafter"/>
</dbReference>
<feature type="compositionally biased region" description="Acidic residues" evidence="10">
    <location>
        <begin position="199"/>
        <end position="225"/>
    </location>
</feature>
<dbReference type="PANTHER" id="PTHR10954:SF7">
    <property type="entry name" value="RIBONUCLEASE H2 SUBUNIT A"/>
    <property type="match status" value="1"/>
</dbReference>
<evidence type="ECO:0000256" key="3">
    <source>
        <dbReference type="ARBA" id="ARBA00007058"/>
    </source>
</evidence>